<dbReference type="InterPro" id="IPR041100">
    <property type="entry name" value="TQ"/>
</dbReference>
<gene>
    <name evidence="5" type="ORF">J2S37_000287</name>
</gene>
<name>A0ABU2B8N3_9CORY</name>
<dbReference type="Pfam" id="PF08341">
    <property type="entry name" value="TED"/>
    <property type="match status" value="1"/>
</dbReference>
<dbReference type="Proteomes" id="UP001183619">
    <property type="component" value="Unassembled WGS sequence"/>
</dbReference>
<dbReference type="Pfam" id="PF18202">
    <property type="entry name" value="TQ"/>
    <property type="match status" value="1"/>
</dbReference>
<dbReference type="Gene3D" id="2.60.40.3930">
    <property type="match status" value="1"/>
</dbReference>
<reference evidence="5 6" key="1">
    <citation type="submission" date="2023-07" db="EMBL/GenBank/DDBJ databases">
        <title>Sequencing the genomes of 1000 actinobacteria strains.</title>
        <authorList>
            <person name="Klenk H.-P."/>
        </authorList>
    </citation>
    <scope>NUCLEOTIDE SEQUENCE [LARGE SCALE GENOMIC DNA]</scope>
    <source>
        <strain evidence="5 6">DSM 44508</strain>
    </source>
</reference>
<evidence type="ECO:0000256" key="2">
    <source>
        <dbReference type="SAM" id="SignalP"/>
    </source>
</evidence>
<dbReference type="EMBL" id="JAVDYF010000001">
    <property type="protein sequence ID" value="MDR7353749.1"/>
    <property type="molecule type" value="Genomic_DNA"/>
</dbReference>
<evidence type="ECO:0000259" key="4">
    <source>
        <dbReference type="Pfam" id="PF18202"/>
    </source>
</evidence>
<keyword evidence="1" id="KW-0812">Transmembrane</keyword>
<sequence length="562" mass="59448">MNLTKHCTRAWVAILSALMLAFVGLTVPGHAHAQSLGEQVRITTSDDLEGHSILINDDSTAFRTRLFGIDSGEIRLSYCVEPYVEIFLDGQSTFESWDKFPGNNNFKHDKATREKINWIVANSYPTVDTATLAAAIGVSPSALSVRSAIAQTQAAIWTLAEPHFKYGGFYRPADQGGRPNLPTAEEYAAERALYDYLLGPANEGRPESTNHSVKVTFDTTAATVNKERGVVGPYTVVSNTDAFTISSENAHFVTEQGEAIDAATLKNGSTFYLKITEKKGNVKVRATAHADSINGAIIVTHKGGKHGQTVIVTHSKKISDSADMTAEWEGIDGTLKTVANGGDARLPHTGGEIIDKVKYNGLFIGREYTVKGWLMERGENGEAIETGIKSEVKFTPESSDGTVDVKFTVPEGYEGKTLVVFEEAYNAEGELVAEHKDINDKSQTVTISRNIFGSAEGNAGLIIGAVVLGGAVLVGAGLAAQQAQAAPLKAEFTAPAVEASPAAVTPAPAATKGVAKEPAQVMPPTQAAQLANTGVGSVALALLIAVIAVVIGGLLVARGRRS</sequence>
<feature type="chain" id="PRO_5045882164" evidence="2">
    <location>
        <begin position="34"/>
        <end position="562"/>
    </location>
</feature>
<evidence type="ECO:0000256" key="1">
    <source>
        <dbReference type="SAM" id="Phobius"/>
    </source>
</evidence>
<feature type="transmembrane region" description="Helical" evidence="1">
    <location>
        <begin position="534"/>
        <end position="557"/>
    </location>
</feature>
<dbReference type="NCBIfam" id="TIGR03934">
    <property type="entry name" value="TQXA_dom"/>
    <property type="match status" value="1"/>
</dbReference>
<evidence type="ECO:0000313" key="6">
    <source>
        <dbReference type="Proteomes" id="UP001183619"/>
    </source>
</evidence>
<dbReference type="InterPro" id="IPR013552">
    <property type="entry name" value="Thioester_dom"/>
</dbReference>
<dbReference type="RefSeq" id="WP_277105318.1">
    <property type="nucleotide sequence ID" value="NZ_BAAAJS010000039.1"/>
</dbReference>
<evidence type="ECO:0000259" key="3">
    <source>
        <dbReference type="Pfam" id="PF08341"/>
    </source>
</evidence>
<comment type="caution">
    <text evidence="5">The sequence shown here is derived from an EMBL/GenBank/DDBJ whole genome shotgun (WGS) entry which is preliminary data.</text>
</comment>
<evidence type="ECO:0000313" key="5">
    <source>
        <dbReference type="EMBL" id="MDR7353749.1"/>
    </source>
</evidence>
<organism evidence="5 6">
    <name type="scientific">Corynebacterium felinum</name>
    <dbReference type="NCBI Taxonomy" id="131318"/>
    <lineage>
        <taxon>Bacteria</taxon>
        <taxon>Bacillati</taxon>
        <taxon>Actinomycetota</taxon>
        <taxon>Actinomycetes</taxon>
        <taxon>Mycobacteriales</taxon>
        <taxon>Corynebacteriaceae</taxon>
        <taxon>Corynebacterium</taxon>
    </lineage>
</organism>
<feature type="domain" description="Thioester" evidence="3">
    <location>
        <begin position="78"/>
        <end position="202"/>
    </location>
</feature>
<keyword evidence="1" id="KW-1133">Transmembrane helix</keyword>
<accession>A0ABU2B8N3</accession>
<protein>
    <submittedName>
        <fullName evidence="5">TQXA domain-containing protein</fullName>
    </submittedName>
</protein>
<feature type="domain" description="T-Q ester bond containing" evidence="4">
    <location>
        <begin position="334"/>
        <end position="446"/>
    </location>
</feature>
<keyword evidence="2" id="KW-0732">Signal</keyword>
<dbReference type="NCBIfam" id="NF033903">
    <property type="entry name" value="VaFE_rpt"/>
    <property type="match status" value="1"/>
</dbReference>
<keyword evidence="6" id="KW-1185">Reference proteome</keyword>
<feature type="signal peptide" evidence="2">
    <location>
        <begin position="1"/>
        <end position="33"/>
    </location>
</feature>
<proteinExistence type="predicted"/>
<keyword evidence="1" id="KW-0472">Membrane</keyword>
<dbReference type="InterPro" id="IPR023849">
    <property type="entry name" value="TQXA_dom"/>
</dbReference>